<proteinExistence type="predicted"/>
<evidence type="ECO:0000313" key="3">
    <source>
        <dbReference type="Proteomes" id="UP001207626"/>
    </source>
</evidence>
<accession>A0ABT4DV92</accession>
<feature type="signal peptide" evidence="1">
    <location>
        <begin position="1"/>
        <end position="23"/>
    </location>
</feature>
<sequence length="345" mass="38640">MKKQILATTILAVGLLSAAPVYAEQPLGFPKPGLIAIADLKESYAEAATKAVKAYADGKVFTLEEAYKNKYNVDEKTEKEVWIVQSKDSDAVVTIDMDSGKVKNVSLHFAPDEITDKYATHEKKVQAFVKEQQLPEFSLKEMKFVKYEDGPRKGEETLRFAGEKGLQFIIINVKTGKIEDYFGLIYKLEKVDNKLKQSAEQALSKLMDRKVQPFTDVEREMTKGEERYVFKRMEDMKNAKGRDGKPVKQATQNVLVNSKGKVLRASFISEPEGKERKKISQKEAVAAAAPVIKTILGVDVGTHNVEFDSDISILSFTSKGKDKIVADFDRLGTLTMVGYDFSTIW</sequence>
<keyword evidence="1" id="KW-0732">Signal</keyword>
<feature type="chain" id="PRO_5046507461" description="PepSY domain-containing protein" evidence="1">
    <location>
        <begin position="24"/>
        <end position="345"/>
    </location>
</feature>
<evidence type="ECO:0000313" key="2">
    <source>
        <dbReference type="EMBL" id="MCY9520033.1"/>
    </source>
</evidence>
<keyword evidence="3" id="KW-1185">Reference proteome</keyword>
<protein>
    <recommendedName>
        <fullName evidence="4">PepSY domain-containing protein</fullName>
    </recommendedName>
</protein>
<name>A0ABT4DV92_9BACL</name>
<comment type="caution">
    <text evidence="2">The sequence shown here is derived from an EMBL/GenBank/DDBJ whole genome shotgun (WGS) entry which is preliminary data.</text>
</comment>
<evidence type="ECO:0000256" key="1">
    <source>
        <dbReference type="SAM" id="SignalP"/>
    </source>
</evidence>
<gene>
    <name evidence="2" type="ORF">M5X09_10100</name>
</gene>
<dbReference type="Proteomes" id="UP001207626">
    <property type="component" value="Unassembled WGS sequence"/>
</dbReference>
<evidence type="ECO:0008006" key="4">
    <source>
        <dbReference type="Google" id="ProtNLM"/>
    </source>
</evidence>
<dbReference type="EMBL" id="JAMDLW010000011">
    <property type="protein sequence ID" value="MCY9520033.1"/>
    <property type="molecule type" value="Genomic_DNA"/>
</dbReference>
<organism evidence="2 3">
    <name type="scientific">Paenibacillus apiarius</name>
    <dbReference type="NCBI Taxonomy" id="46240"/>
    <lineage>
        <taxon>Bacteria</taxon>
        <taxon>Bacillati</taxon>
        <taxon>Bacillota</taxon>
        <taxon>Bacilli</taxon>
        <taxon>Bacillales</taxon>
        <taxon>Paenibacillaceae</taxon>
        <taxon>Paenibacillus</taxon>
    </lineage>
</organism>
<reference evidence="2 3" key="1">
    <citation type="submission" date="2022-05" db="EMBL/GenBank/DDBJ databases">
        <title>Genome Sequencing of Bee-Associated Microbes.</title>
        <authorList>
            <person name="Dunlap C."/>
        </authorList>
    </citation>
    <scope>NUCLEOTIDE SEQUENCE [LARGE SCALE GENOMIC DNA]</scope>
    <source>
        <strain evidence="2 3">NRRL NRS-1438</strain>
    </source>
</reference>
<dbReference type="RefSeq" id="WP_087434421.1">
    <property type="nucleotide sequence ID" value="NZ_JAMDLV010000031.1"/>
</dbReference>